<dbReference type="EMBL" id="DF849963">
    <property type="protein sequence ID" value="GAT60632.1"/>
    <property type="molecule type" value="Genomic_DNA"/>
</dbReference>
<keyword evidence="2" id="KW-0732">Signal</keyword>
<feature type="chain" id="PRO_5047241911" evidence="2">
    <location>
        <begin position="18"/>
        <end position="239"/>
    </location>
</feature>
<organism evidence="3 4">
    <name type="scientific">Mycena chlorophos</name>
    <name type="common">Agaric fungus</name>
    <name type="synonym">Agaricus chlorophos</name>
    <dbReference type="NCBI Taxonomy" id="658473"/>
    <lineage>
        <taxon>Eukaryota</taxon>
        <taxon>Fungi</taxon>
        <taxon>Dikarya</taxon>
        <taxon>Basidiomycota</taxon>
        <taxon>Agaricomycotina</taxon>
        <taxon>Agaricomycetes</taxon>
        <taxon>Agaricomycetidae</taxon>
        <taxon>Agaricales</taxon>
        <taxon>Marasmiineae</taxon>
        <taxon>Mycenaceae</taxon>
        <taxon>Mycena</taxon>
    </lineage>
</organism>
<accession>A0ABQ0MBI5</accession>
<name>A0ABQ0MBI5_MYCCL</name>
<dbReference type="Proteomes" id="UP000815677">
    <property type="component" value="Unassembled WGS sequence"/>
</dbReference>
<feature type="region of interest" description="Disordered" evidence="1">
    <location>
        <begin position="187"/>
        <end position="216"/>
    </location>
</feature>
<sequence>MFLYAVVWLAATRLASASLYPTFPVSDSVLLTDSTTHIAWIDTLSWPRLHDLGLLSIDICSTDGLDCVQVARGVSPMAREHSIHVPPDLSVPGLYAMLFRTTHPPAEFWTADFVVNGTTDTQAAYTPPGAQLDDVHSNPNSVISTAGASLSLDEEKKLLLTLVLPTTTLVSELPATTLSAASAAGTTISAGPVPKNGGGNGLDRTGSPSAGVPTRTRSERGWWRLAGVMGAMALGVSLA</sequence>
<keyword evidence="4" id="KW-1185">Reference proteome</keyword>
<proteinExistence type="predicted"/>
<evidence type="ECO:0000313" key="3">
    <source>
        <dbReference type="EMBL" id="GAT60632.1"/>
    </source>
</evidence>
<evidence type="ECO:0000256" key="2">
    <source>
        <dbReference type="SAM" id="SignalP"/>
    </source>
</evidence>
<gene>
    <name evidence="3" type="ORF">MCHLO_16754</name>
</gene>
<feature type="signal peptide" evidence="2">
    <location>
        <begin position="1"/>
        <end position="17"/>
    </location>
</feature>
<evidence type="ECO:0000256" key="1">
    <source>
        <dbReference type="SAM" id="MobiDB-lite"/>
    </source>
</evidence>
<protein>
    <submittedName>
        <fullName evidence="3">Uncharacterized protein</fullName>
    </submittedName>
</protein>
<evidence type="ECO:0000313" key="4">
    <source>
        <dbReference type="Proteomes" id="UP000815677"/>
    </source>
</evidence>
<reference evidence="3" key="1">
    <citation type="submission" date="2014-09" db="EMBL/GenBank/DDBJ databases">
        <title>Genome sequence of the luminous mushroom Mycena chlorophos for searching fungal bioluminescence genes.</title>
        <authorList>
            <person name="Tanaka Y."/>
            <person name="Kasuga D."/>
            <person name="Oba Y."/>
            <person name="Hase S."/>
            <person name="Sato K."/>
            <person name="Oba Y."/>
            <person name="Sakakibara Y."/>
        </authorList>
    </citation>
    <scope>NUCLEOTIDE SEQUENCE</scope>
</reference>